<reference evidence="2" key="1">
    <citation type="submission" date="2020-10" db="EMBL/GenBank/DDBJ databases">
        <authorList>
            <person name="Gilroy R."/>
        </authorList>
    </citation>
    <scope>NUCLEOTIDE SEQUENCE</scope>
    <source>
        <strain evidence="2">ChiBcolR7-354</strain>
    </source>
</reference>
<feature type="transmembrane region" description="Helical" evidence="1">
    <location>
        <begin position="43"/>
        <end position="61"/>
    </location>
</feature>
<evidence type="ECO:0000313" key="3">
    <source>
        <dbReference type="Proteomes" id="UP000824262"/>
    </source>
</evidence>
<dbReference type="AlphaFoldDB" id="A0A9D1CTQ1"/>
<organism evidence="2 3">
    <name type="scientific">Candidatus Scatomorpha intestinavium</name>
    <dbReference type="NCBI Taxonomy" id="2840922"/>
    <lineage>
        <taxon>Bacteria</taxon>
        <taxon>Bacillati</taxon>
        <taxon>Bacillota</taxon>
        <taxon>Clostridia</taxon>
        <taxon>Eubacteriales</taxon>
        <taxon>Candidatus Scatomorpha</taxon>
    </lineage>
</organism>
<reference evidence="2" key="2">
    <citation type="journal article" date="2021" name="PeerJ">
        <title>Extensive microbial diversity within the chicken gut microbiome revealed by metagenomics and culture.</title>
        <authorList>
            <person name="Gilroy R."/>
            <person name="Ravi A."/>
            <person name="Getino M."/>
            <person name="Pursley I."/>
            <person name="Horton D.L."/>
            <person name="Alikhan N.F."/>
            <person name="Baker D."/>
            <person name="Gharbi K."/>
            <person name="Hall N."/>
            <person name="Watson M."/>
            <person name="Adriaenssens E.M."/>
            <person name="Foster-Nyarko E."/>
            <person name="Jarju S."/>
            <person name="Secka A."/>
            <person name="Antonio M."/>
            <person name="Oren A."/>
            <person name="Chaudhuri R.R."/>
            <person name="La Ragione R."/>
            <person name="Hildebrand F."/>
            <person name="Pallen M.J."/>
        </authorList>
    </citation>
    <scope>NUCLEOTIDE SEQUENCE</scope>
    <source>
        <strain evidence="2">ChiBcolR7-354</strain>
    </source>
</reference>
<evidence type="ECO:0000313" key="2">
    <source>
        <dbReference type="EMBL" id="HIQ78635.1"/>
    </source>
</evidence>
<proteinExistence type="predicted"/>
<sequence>MQPGIQLSSTVRIALIIAVIAAAIIILHIISRSEKFPRSPRKYTLLCLAVLLAGFAGLFVLSRGGLDPRELPGFKPFAAGELSAAAEAVEDSVALEYSSGEASGAELTEFGVVFENGEFSRMDFTAALSGGDEAWSRSFRIVTPDNRLASDRRVMLNPGSAGGVIPVESLSAALSALEAANWDDALAPGGEGLLSLSLERMKYSPAELSGSVYVLDPSGLSSADAYPLEVEMPVLTVDQDGALSYILINM</sequence>
<gene>
    <name evidence="2" type="ORF">IAB77_05185</name>
</gene>
<keyword evidence="1" id="KW-1133">Transmembrane helix</keyword>
<protein>
    <submittedName>
        <fullName evidence="2">Uncharacterized protein</fullName>
    </submittedName>
</protein>
<dbReference type="EMBL" id="DVGA01000049">
    <property type="protein sequence ID" value="HIQ78635.1"/>
    <property type="molecule type" value="Genomic_DNA"/>
</dbReference>
<comment type="caution">
    <text evidence="2">The sequence shown here is derived from an EMBL/GenBank/DDBJ whole genome shotgun (WGS) entry which is preliminary data.</text>
</comment>
<keyword evidence="1" id="KW-0812">Transmembrane</keyword>
<keyword evidence="1" id="KW-0472">Membrane</keyword>
<feature type="transmembrane region" description="Helical" evidence="1">
    <location>
        <begin position="12"/>
        <end position="31"/>
    </location>
</feature>
<accession>A0A9D1CTQ1</accession>
<evidence type="ECO:0000256" key="1">
    <source>
        <dbReference type="SAM" id="Phobius"/>
    </source>
</evidence>
<name>A0A9D1CTQ1_9FIRM</name>
<dbReference type="Proteomes" id="UP000824262">
    <property type="component" value="Unassembled WGS sequence"/>
</dbReference>